<feature type="transmembrane region" description="Helical" evidence="1">
    <location>
        <begin position="97"/>
        <end position="117"/>
    </location>
</feature>
<gene>
    <name evidence="4" type="ORF">J0X19_02055</name>
</gene>
<dbReference type="GO" id="GO:0016989">
    <property type="term" value="F:sigma factor antagonist activity"/>
    <property type="evidence" value="ECO:0007669"/>
    <property type="project" value="TreeGrafter"/>
</dbReference>
<dbReference type="Gene3D" id="3.55.50.30">
    <property type="match status" value="1"/>
</dbReference>
<protein>
    <submittedName>
        <fullName evidence="4">FecR domain-containing protein</fullName>
    </submittedName>
</protein>
<proteinExistence type="predicted"/>
<dbReference type="Proteomes" id="UP000664144">
    <property type="component" value="Unassembled WGS sequence"/>
</dbReference>
<dbReference type="PANTHER" id="PTHR30273:SF2">
    <property type="entry name" value="PROTEIN FECR"/>
    <property type="match status" value="1"/>
</dbReference>
<feature type="domain" description="Protein FecR C-terminal" evidence="3">
    <location>
        <begin position="282"/>
        <end position="347"/>
    </location>
</feature>
<dbReference type="Pfam" id="PF04773">
    <property type="entry name" value="FecR"/>
    <property type="match status" value="1"/>
</dbReference>
<dbReference type="InterPro" id="IPR006860">
    <property type="entry name" value="FecR"/>
</dbReference>
<dbReference type="Pfam" id="PF16344">
    <property type="entry name" value="FecR_C"/>
    <property type="match status" value="1"/>
</dbReference>
<evidence type="ECO:0000313" key="5">
    <source>
        <dbReference type="Proteomes" id="UP000664144"/>
    </source>
</evidence>
<dbReference type="InterPro" id="IPR032508">
    <property type="entry name" value="FecR_C"/>
</dbReference>
<comment type="caution">
    <text evidence="4">The sequence shown here is derived from an EMBL/GenBank/DDBJ whole genome shotgun (WGS) entry which is preliminary data.</text>
</comment>
<dbReference type="EMBL" id="JAFLQZ010000001">
    <property type="protein sequence ID" value="MBO0356718.1"/>
    <property type="molecule type" value="Genomic_DNA"/>
</dbReference>
<sequence>MDFIRYAVDDFVLDESFQEFVADADSEAGIFWQAWLKEHPQQQEAAREAYALVKGLGPAQHNLVPAGVKQQELIRLRKRLQHAPVARPRLRSQRRAGLLWLSTLMLALLAVVGWWQWVGPGKEAATMVRYTTANGQRRTVVLPDNSVVTLNANSTLTTTGQWTASTPREVWLTGEAYFQVTHRAAQPVSNIQAAPAHVKFVVHAGELAVSVVGTQFDVNSRAGATKVVLRSGKVIVDRKAGLTRENMAMQPGDLVETSTARPALTRRRVKPDLYSAWTQDQLRFQDTPVREIVQLLRRSYHLQVEVSDPAILNQEITGDVPANSLDVLLPALAKALDIQVTRTGNVVRFRSITR</sequence>
<accession>A0A939ESM1</accession>
<name>A0A939ESM1_9BACT</name>
<keyword evidence="5" id="KW-1185">Reference proteome</keyword>
<keyword evidence="1" id="KW-0472">Membrane</keyword>
<dbReference type="Gene3D" id="2.60.120.1440">
    <property type="match status" value="1"/>
</dbReference>
<dbReference type="PIRSF" id="PIRSF018266">
    <property type="entry name" value="FecR"/>
    <property type="match status" value="1"/>
</dbReference>
<dbReference type="AlphaFoldDB" id="A0A939ESM1"/>
<evidence type="ECO:0000256" key="1">
    <source>
        <dbReference type="SAM" id="Phobius"/>
    </source>
</evidence>
<organism evidence="4 5">
    <name type="scientific">Hymenobacter telluris</name>
    <dbReference type="NCBI Taxonomy" id="2816474"/>
    <lineage>
        <taxon>Bacteria</taxon>
        <taxon>Pseudomonadati</taxon>
        <taxon>Bacteroidota</taxon>
        <taxon>Cytophagia</taxon>
        <taxon>Cytophagales</taxon>
        <taxon>Hymenobacteraceae</taxon>
        <taxon>Hymenobacter</taxon>
    </lineage>
</organism>
<feature type="domain" description="FecR protein" evidence="2">
    <location>
        <begin position="129"/>
        <end position="234"/>
    </location>
</feature>
<keyword evidence="1" id="KW-0812">Transmembrane</keyword>
<evidence type="ECO:0000259" key="2">
    <source>
        <dbReference type="Pfam" id="PF04773"/>
    </source>
</evidence>
<dbReference type="PANTHER" id="PTHR30273">
    <property type="entry name" value="PERIPLASMIC SIGNAL SENSOR AND SIGMA FACTOR ACTIVATOR FECR-RELATED"/>
    <property type="match status" value="1"/>
</dbReference>
<evidence type="ECO:0000313" key="4">
    <source>
        <dbReference type="EMBL" id="MBO0356718.1"/>
    </source>
</evidence>
<keyword evidence="1" id="KW-1133">Transmembrane helix</keyword>
<dbReference type="InterPro" id="IPR012373">
    <property type="entry name" value="Ferrdict_sens_TM"/>
</dbReference>
<dbReference type="RefSeq" id="WP_206980248.1">
    <property type="nucleotide sequence ID" value="NZ_JAFLQZ010000001.1"/>
</dbReference>
<reference evidence="4" key="1">
    <citation type="submission" date="2021-03" db="EMBL/GenBank/DDBJ databases">
        <authorList>
            <person name="Kim M.K."/>
        </authorList>
    </citation>
    <scope>NUCLEOTIDE SEQUENCE</scope>
    <source>
        <strain evidence="4">BT186</strain>
    </source>
</reference>
<evidence type="ECO:0000259" key="3">
    <source>
        <dbReference type="Pfam" id="PF16344"/>
    </source>
</evidence>